<evidence type="ECO:0000256" key="2">
    <source>
        <dbReference type="SAM" id="Phobius"/>
    </source>
</evidence>
<organism evidence="3 5">
    <name type="scientific">Natrinema pellirubrum (strain DSM 15624 / CIP 106293 / JCM 10476 / NCIMB 786 / 157)</name>
    <dbReference type="NCBI Taxonomy" id="797303"/>
    <lineage>
        <taxon>Archaea</taxon>
        <taxon>Methanobacteriati</taxon>
        <taxon>Methanobacteriota</taxon>
        <taxon>Stenosarchaea group</taxon>
        <taxon>Halobacteria</taxon>
        <taxon>Halobacteriales</taxon>
        <taxon>Natrialbaceae</taxon>
        <taxon>Natrinema</taxon>
    </lineage>
</organism>
<dbReference type="Proteomes" id="UP000010843">
    <property type="component" value="Chromosome"/>
</dbReference>
<feature type="transmembrane region" description="Helical" evidence="2">
    <location>
        <begin position="169"/>
        <end position="193"/>
    </location>
</feature>
<keyword evidence="6" id="KW-1185">Reference proteome</keyword>
<evidence type="ECO:0000313" key="6">
    <source>
        <dbReference type="Proteomes" id="UP000011593"/>
    </source>
</evidence>
<feature type="transmembrane region" description="Helical" evidence="2">
    <location>
        <begin position="104"/>
        <end position="127"/>
    </location>
</feature>
<dbReference type="STRING" id="797303.Natpe_2324"/>
<dbReference type="OrthoDB" id="163483at2157"/>
<evidence type="ECO:0000313" key="5">
    <source>
        <dbReference type="Proteomes" id="UP000010843"/>
    </source>
</evidence>
<proteinExistence type="predicted"/>
<dbReference type="HOGENOM" id="CLU_086557_0_0_2"/>
<feature type="transmembrane region" description="Helical" evidence="2">
    <location>
        <begin position="139"/>
        <end position="157"/>
    </location>
</feature>
<reference evidence="3" key="1">
    <citation type="submission" date="2012-02" db="EMBL/GenBank/DDBJ databases">
        <title>Complete sequence of chromosome of Natrinema pellirubrum DSM 15624.</title>
        <authorList>
            <consortium name="US DOE Joint Genome Institute"/>
            <person name="Lucas S."/>
            <person name="Han J."/>
            <person name="Lapidus A."/>
            <person name="Cheng J.-F."/>
            <person name="Goodwin L."/>
            <person name="Pitluck S."/>
            <person name="Peters L."/>
            <person name="Teshima H."/>
            <person name="Detter J.C."/>
            <person name="Han C."/>
            <person name="Tapia R."/>
            <person name="Land M."/>
            <person name="Hauser L."/>
            <person name="Kyrpides N."/>
            <person name="Ivanova N."/>
            <person name="Pagani I."/>
            <person name="Sproer C."/>
            <person name="Anderson I."/>
            <person name="Woyke T."/>
        </authorList>
    </citation>
    <scope>NUCLEOTIDE SEQUENCE</scope>
    <source>
        <strain evidence="3">DSM 15624</strain>
    </source>
</reference>
<sequence length="270" mass="28289">MTVEPGDDPTADPSASTKPPGLRAGAILRATIVRIRRDPVLVVPYAVAGVLVALADLLRQWDPLPATTPDSLGQMISVQYSIIPQGTPRTIRRIGAFIDFQLPYLVGAVALELLVVLALGIAGWVTITRALNAERRLDSLARYLGLLLVISLLPQLFGSPSLEIGSLPLGALAIVVAALVGIHLFLFPGFLVVGQSLATALGKSVREPRGRRWPVLLLIVLFGFTSWALAQVPVAGGFLSTAVVAPVQAVSIAVLIGNAGNAATASRHGE</sequence>
<dbReference type="AlphaFoldDB" id="L0JNG9"/>
<keyword evidence="2" id="KW-0812">Transmembrane</keyword>
<reference evidence="4 6" key="3">
    <citation type="journal article" date="2014" name="PLoS Genet.">
        <title>Phylogenetically driven sequencing of extremely halophilic archaea reveals strategies for static and dynamic osmo-response.</title>
        <authorList>
            <person name="Becker E.A."/>
            <person name="Seitzer P.M."/>
            <person name="Tritt A."/>
            <person name="Larsen D."/>
            <person name="Krusor M."/>
            <person name="Yao A.I."/>
            <person name="Wu D."/>
            <person name="Madern D."/>
            <person name="Eisen J.A."/>
            <person name="Darling A.E."/>
            <person name="Facciotti M.T."/>
        </authorList>
    </citation>
    <scope>NUCLEOTIDE SEQUENCE [LARGE SCALE GENOMIC DNA]</scope>
    <source>
        <strain evidence="4 6">DSM 15624</strain>
    </source>
</reference>
<evidence type="ECO:0000313" key="4">
    <source>
        <dbReference type="EMBL" id="ELY76972.1"/>
    </source>
</evidence>
<dbReference type="RefSeq" id="WP_006180868.1">
    <property type="nucleotide sequence ID" value="NC_019962.1"/>
</dbReference>
<gene>
    <name evidence="3" type="ordered locus">Natpe_2324</name>
    <name evidence="4" type="ORF">C488_07582</name>
</gene>
<name>L0JNG9_NATP1</name>
<dbReference type="EMBL" id="AOIE01000043">
    <property type="protein sequence ID" value="ELY76972.1"/>
    <property type="molecule type" value="Genomic_DNA"/>
</dbReference>
<feature type="transmembrane region" description="Helical" evidence="2">
    <location>
        <begin position="213"/>
        <end position="230"/>
    </location>
</feature>
<feature type="transmembrane region" description="Helical" evidence="2">
    <location>
        <begin position="39"/>
        <end position="58"/>
    </location>
</feature>
<dbReference type="PATRIC" id="fig|797303.5.peg.1535"/>
<dbReference type="EMBL" id="CP003372">
    <property type="protein sequence ID" value="AGB32142.1"/>
    <property type="molecule type" value="Genomic_DNA"/>
</dbReference>
<dbReference type="GeneID" id="14335487"/>
<feature type="transmembrane region" description="Helical" evidence="2">
    <location>
        <begin position="236"/>
        <end position="257"/>
    </location>
</feature>
<evidence type="ECO:0000256" key="1">
    <source>
        <dbReference type="SAM" id="MobiDB-lite"/>
    </source>
</evidence>
<evidence type="ECO:0000313" key="3">
    <source>
        <dbReference type="EMBL" id="AGB32142.1"/>
    </source>
</evidence>
<dbReference type="Proteomes" id="UP000011593">
    <property type="component" value="Unassembled WGS sequence"/>
</dbReference>
<accession>L0JNG9</accession>
<keyword evidence="2" id="KW-0472">Membrane</keyword>
<dbReference type="KEGG" id="npe:Natpe_2324"/>
<feature type="compositionally biased region" description="Acidic residues" evidence="1">
    <location>
        <begin position="1"/>
        <end position="10"/>
    </location>
</feature>
<feature type="region of interest" description="Disordered" evidence="1">
    <location>
        <begin position="1"/>
        <end position="20"/>
    </location>
</feature>
<protein>
    <submittedName>
        <fullName evidence="3">Uncharacterized protein</fullName>
    </submittedName>
</protein>
<keyword evidence="2" id="KW-1133">Transmembrane helix</keyword>
<reference evidence="5" key="2">
    <citation type="submission" date="2012-02" db="EMBL/GenBank/DDBJ databases">
        <title>Complete sequence of chromosome of Natrinema pellirubrum DSM 15624.</title>
        <authorList>
            <person name="Lucas S."/>
            <person name="Han J."/>
            <person name="Lapidus A."/>
            <person name="Cheng J.-F."/>
            <person name="Goodwin L."/>
            <person name="Pitluck S."/>
            <person name="Peters L."/>
            <person name="Teshima H."/>
            <person name="Detter J.C."/>
            <person name="Han C."/>
            <person name="Tapia R."/>
            <person name="Land M."/>
            <person name="Hauser L."/>
            <person name="Kyrpides N."/>
            <person name="Ivanova N."/>
            <person name="Pagani I."/>
            <person name="Sproer C."/>
            <person name="Anderson I."/>
            <person name="Woyke T."/>
        </authorList>
    </citation>
    <scope>NUCLEOTIDE SEQUENCE [LARGE SCALE GENOMIC DNA]</scope>
    <source>
        <strain evidence="5">DSM 15624 / JCM 10476 / NCIMB 786</strain>
    </source>
</reference>
<dbReference type="eggNOG" id="arCOG10188">
    <property type="taxonomic scope" value="Archaea"/>
</dbReference>